<gene>
    <name evidence="1" type="ORF">BJY01DRAFT_260826</name>
</gene>
<accession>A0ABR4KGW4</accession>
<dbReference type="InterPro" id="IPR051710">
    <property type="entry name" value="Phosphatase_SH3-domain"/>
</dbReference>
<proteinExistence type="predicted"/>
<dbReference type="InterPro" id="IPR029033">
    <property type="entry name" value="His_PPase_superfam"/>
</dbReference>
<dbReference type="CDD" id="cd07067">
    <property type="entry name" value="HP_PGM_like"/>
    <property type="match status" value="1"/>
</dbReference>
<sequence>MPLDTIYLVRHGNRNNWTIDLTKNIYIPEFPTPTGNPADPTLNASGVKQSHELAVHISGDSFAPKPALVYSSPFYRCLQTIQPVVEELNRRRGDDRSGNKSDLGVRVENGLGEWFGGLPFHAPQPSPSTSLVTQFPTCLTADPATHHQSFITPPSHGETLPQLHDRVAATLSAIIAQADAEINTVEAKLAPNVPRTSKAILISTHAAPMIAMGRALTGQLPSEFSEKDFYVFTAGLSTFVRKRRPTTTSEEAPVPNCGEVSDWRDGKGIGGGWECVRNGETSFLSAGPQSGWHFEGEASFDTSTTMVKVADGDVTATVTTAVVL</sequence>
<protein>
    <submittedName>
        <fullName evidence="1">Histidine phosphatase superfamily</fullName>
    </submittedName>
</protein>
<dbReference type="PANTHER" id="PTHR16469">
    <property type="entry name" value="UBIQUITIN-ASSOCIATED AND SH3 DOMAIN-CONTAINING BA-RELATED"/>
    <property type="match status" value="1"/>
</dbReference>
<evidence type="ECO:0000313" key="1">
    <source>
        <dbReference type="EMBL" id="KAL2851523.1"/>
    </source>
</evidence>
<dbReference type="InterPro" id="IPR013078">
    <property type="entry name" value="His_Pase_superF_clade-1"/>
</dbReference>
<dbReference type="PANTHER" id="PTHR16469:SF51">
    <property type="entry name" value="TRANSCRIPTION FACTOR TAU 55 KDA SUBUNIT"/>
    <property type="match status" value="1"/>
</dbReference>
<dbReference type="EMBL" id="JBFXLU010000030">
    <property type="protein sequence ID" value="KAL2851523.1"/>
    <property type="molecule type" value="Genomic_DNA"/>
</dbReference>
<keyword evidence="2" id="KW-1185">Reference proteome</keyword>
<dbReference type="Pfam" id="PF00300">
    <property type="entry name" value="His_Phos_1"/>
    <property type="match status" value="1"/>
</dbReference>
<reference evidence="1 2" key="1">
    <citation type="submission" date="2024-07" db="EMBL/GenBank/DDBJ databases">
        <title>Section-level genome sequencing and comparative genomics of Aspergillus sections Usti and Cavernicolus.</title>
        <authorList>
            <consortium name="Lawrence Berkeley National Laboratory"/>
            <person name="Nybo J.L."/>
            <person name="Vesth T.C."/>
            <person name="Theobald S."/>
            <person name="Frisvad J.C."/>
            <person name="Larsen T.O."/>
            <person name="Kjaerboelling I."/>
            <person name="Rothschild-Mancinelli K."/>
            <person name="Lyhne E.K."/>
            <person name="Kogle M.E."/>
            <person name="Barry K."/>
            <person name="Clum A."/>
            <person name="Na H."/>
            <person name="Ledsgaard L."/>
            <person name="Lin J."/>
            <person name="Lipzen A."/>
            <person name="Kuo A."/>
            <person name="Riley R."/>
            <person name="Mondo S."/>
            <person name="Labutti K."/>
            <person name="Haridas S."/>
            <person name="Pangalinan J."/>
            <person name="Salamov A.A."/>
            <person name="Simmons B.A."/>
            <person name="Magnuson J.K."/>
            <person name="Chen J."/>
            <person name="Drula E."/>
            <person name="Henrissat B."/>
            <person name="Wiebenga A."/>
            <person name="Lubbers R.J."/>
            <person name="Gomes A.C."/>
            <person name="Makela M.R."/>
            <person name="Stajich J."/>
            <person name="Grigoriev I.V."/>
            <person name="Mortensen U.H."/>
            <person name="De Vries R.P."/>
            <person name="Baker S.E."/>
            <person name="Andersen M.R."/>
        </authorList>
    </citation>
    <scope>NUCLEOTIDE SEQUENCE [LARGE SCALE GENOMIC DNA]</scope>
    <source>
        <strain evidence="1 2">CBS 123904</strain>
    </source>
</reference>
<evidence type="ECO:0000313" key="2">
    <source>
        <dbReference type="Proteomes" id="UP001610446"/>
    </source>
</evidence>
<name>A0ABR4KGW4_9EURO</name>
<organism evidence="1 2">
    <name type="scientific">Aspergillus pseudoustus</name>
    <dbReference type="NCBI Taxonomy" id="1810923"/>
    <lineage>
        <taxon>Eukaryota</taxon>
        <taxon>Fungi</taxon>
        <taxon>Dikarya</taxon>
        <taxon>Ascomycota</taxon>
        <taxon>Pezizomycotina</taxon>
        <taxon>Eurotiomycetes</taxon>
        <taxon>Eurotiomycetidae</taxon>
        <taxon>Eurotiales</taxon>
        <taxon>Aspergillaceae</taxon>
        <taxon>Aspergillus</taxon>
        <taxon>Aspergillus subgen. Nidulantes</taxon>
    </lineage>
</organism>
<dbReference type="Proteomes" id="UP001610446">
    <property type="component" value="Unassembled WGS sequence"/>
</dbReference>
<dbReference type="Gene3D" id="3.40.50.1240">
    <property type="entry name" value="Phosphoglycerate mutase-like"/>
    <property type="match status" value="1"/>
</dbReference>
<comment type="caution">
    <text evidence="1">The sequence shown here is derived from an EMBL/GenBank/DDBJ whole genome shotgun (WGS) entry which is preliminary data.</text>
</comment>
<dbReference type="SUPFAM" id="SSF53254">
    <property type="entry name" value="Phosphoglycerate mutase-like"/>
    <property type="match status" value="1"/>
</dbReference>